<evidence type="ECO:0000256" key="3">
    <source>
        <dbReference type="ARBA" id="ARBA00022475"/>
    </source>
</evidence>
<evidence type="ECO:0000259" key="13">
    <source>
        <dbReference type="Pfam" id="PF00021"/>
    </source>
</evidence>
<keyword evidence="8" id="KW-1015">Disulfide bond</keyword>
<evidence type="ECO:0000256" key="12">
    <source>
        <dbReference type="SAM" id="SignalP"/>
    </source>
</evidence>
<evidence type="ECO:0000256" key="10">
    <source>
        <dbReference type="ARBA" id="ARBA00023288"/>
    </source>
</evidence>
<comment type="similarity">
    <text evidence="11">Belongs to the SPACA4/bouncer family.</text>
</comment>
<feature type="signal peptide" evidence="12">
    <location>
        <begin position="1"/>
        <end position="21"/>
    </location>
</feature>
<dbReference type="Pfam" id="PF00021">
    <property type="entry name" value="UPAR_LY6"/>
    <property type="match status" value="1"/>
</dbReference>
<dbReference type="InterPro" id="IPR045860">
    <property type="entry name" value="Snake_toxin-like_sf"/>
</dbReference>
<evidence type="ECO:0000256" key="4">
    <source>
        <dbReference type="ARBA" id="ARBA00022525"/>
    </source>
</evidence>
<evidence type="ECO:0000256" key="7">
    <source>
        <dbReference type="ARBA" id="ARBA00023136"/>
    </source>
</evidence>
<feature type="domain" description="UPAR/Ly6" evidence="13">
    <location>
        <begin position="31"/>
        <end position="108"/>
    </location>
</feature>
<keyword evidence="3" id="KW-1003">Cell membrane</keyword>
<dbReference type="PANTHER" id="PTHR47613">
    <property type="entry name" value="SPERM ACROSOME MEMBRANE-ASSOCIATED PROTEIN 4"/>
    <property type="match status" value="1"/>
</dbReference>
<name>A0AA35JZF1_9SAUR</name>
<dbReference type="GO" id="GO:0098552">
    <property type="term" value="C:side of membrane"/>
    <property type="evidence" value="ECO:0007669"/>
    <property type="project" value="UniProtKB-KW"/>
</dbReference>
<reference evidence="14" key="1">
    <citation type="submission" date="2022-12" db="EMBL/GenBank/DDBJ databases">
        <authorList>
            <person name="Alioto T."/>
            <person name="Alioto T."/>
            <person name="Gomez Garrido J."/>
        </authorList>
    </citation>
    <scope>NUCLEOTIDE SEQUENCE</scope>
</reference>
<keyword evidence="5" id="KW-0336">GPI-anchor</keyword>
<evidence type="ECO:0000256" key="5">
    <source>
        <dbReference type="ARBA" id="ARBA00022622"/>
    </source>
</evidence>
<proteinExistence type="inferred from homology"/>
<feature type="chain" id="PRO_5041454171" description="UPAR/Ly6 domain-containing protein" evidence="12">
    <location>
        <begin position="22"/>
        <end position="133"/>
    </location>
</feature>
<evidence type="ECO:0000256" key="9">
    <source>
        <dbReference type="ARBA" id="ARBA00023180"/>
    </source>
</evidence>
<evidence type="ECO:0000313" key="14">
    <source>
        <dbReference type="EMBL" id="CAI5768034.1"/>
    </source>
</evidence>
<sequence>MAGRAAAALLLTASILQIALGQNITEPRTVLHCFKCDFDQPCSEASVTCNEGESCSTIRGHSDYKVHESIYGKGCVSVRKCNGLDRISYSNNPFRVTYSCCNTDYCNGGYSGAPRLPLVCVATILTMLLAYLL</sequence>
<keyword evidence="9" id="KW-0325">Glycoprotein</keyword>
<keyword evidence="4" id="KW-0964">Secreted</keyword>
<dbReference type="PANTHER" id="PTHR47613:SF1">
    <property type="entry name" value="SPERM ACROSOME MEMBRANE-ASSOCIATED PROTEIN 4"/>
    <property type="match status" value="1"/>
</dbReference>
<organism evidence="14 15">
    <name type="scientific">Podarcis lilfordi</name>
    <name type="common">Lilford's wall lizard</name>
    <dbReference type="NCBI Taxonomy" id="74358"/>
    <lineage>
        <taxon>Eukaryota</taxon>
        <taxon>Metazoa</taxon>
        <taxon>Chordata</taxon>
        <taxon>Craniata</taxon>
        <taxon>Vertebrata</taxon>
        <taxon>Euteleostomi</taxon>
        <taxon>Lepidosauria</taxon>
        <taxon>Squamata</taxon>
        <taxon>Bifurcata</taxon>
        <taxon>Unidentata</taxon>
        <taxon>Episquamata</taxon>
        <taxon>Laterata</taxon>
        <taxon>Lacertibaenia</taxon>
        <taxon>Lacertidae</taxon>
        <taxon>Podarcis</taxon>
    </lineage>
</organism>
<keyword evidence="6 12" id="KW-0732">Signal</keyword>
<evidence type="ECO:0000256" key="2">
    <source>
        <dbReference type="ARBA" id="ARBA00004613"/>
    </source>
</evidence>
<protein>
    <recommendedName>
        <fullName evidence="13">UPAR/Ly6 domain-containing protein</fullName>
    </recommendedName>
</protein>
<evidence type="ECO:0000256" key="8">
    <source>
        <dbReference type="ARBA" id="ARBA00023157"/>
    </source>
</evidence>
<accession>A0AA35JZF1</accession>
<comment type="subcellular location">
    <subcellularLocation>
        <location evidence="1">Cell membrane</location>
        <topology evidence="1">Lipid-anchor</topology>
        <topology evidence="1">GPI-anchor</topology>
    </subcellularLocation>
    <subcellularLocation>
        <location evidence="2">Secreted</location>
    </subcellularLocation>
</comment>
<dbReference type="InterPro" id="IPR046354">
    <property type="entry name" value="SPACA4/Bouncer"/>
</dbReference>
<dbReference type="AlphaFoldDB" id="A0AA35JZF1"/>
<dbReference type="Gene3D" id="2.10.60.10">
    <property type="entry name" value="CD59"/>
    <property type="match status" value="1"/>
</dbReference>
<keyword evidence="15" id="KW-1185">Reference proteome</keyword>
<evidence type="ECO:0000256" key="6">
    <source>
        <dbReference type="ARBA" id="ARBA00022729"/>
    </source>
</evidence>
<dbReference type="EMBL" id="OX395127">
    <property type="protein sequence ID" value="CAI5768034.1"/>
    <property type="molecule type" value="Genomic_DNA"/>
</dbReference>
<dbReference type="GO" id="GO:0005576">
    <property type="term" value="C:extracellular region"/>
    <property type="evidence" value="ECO:0007669"/>
    <property type="project" value="UniProtKB-SubCell"/>
</dbReference>
<evidence type="ECO:0000256" key="1">
    <source>
        <dbReference type="ARBA" id="ARBA00004609"/>
    </source>
</evidence>
<gene>
    <name evidence="14" type="ORF">PODLI_1B042549</name>
</gene>
<dbReference type="Proteomes" id="UP001178461">
    <property type="component" value="Chromosome 2"/>
</dbReference>
<dbReference type="GO" id="GO:0005886">
    <property type="term" value="C:plasma membrane"/>
    <property type="evidence" value="ECO:0007669"/>
    <property type="project" value="UniProtKB-SubCell"/>
</dbReference>
<dbReference type="GO" id="GO:0035036">
    <property type="term" value="P:sperm-egg recognition"/>
    <property type="evidence" value="ECO:0007669"/>
    <property type="project" value="TreeGrafter"/>
</dbReference>
<keyword evidence="7" id="KW-0472">Membrane</keyword>
<dbReference type="InterPro" id="IPR016054">
    <property type="entry name" value="LY6_UPA_recep-like"/>
</dbReference>
<dbReference type="SUPFAM" id="SSF57302">
    <property type="entry name" value="Snake toxin-like"/>
    <property type="match status" value="1"/>
</dbReference>
<keyword evidence="10" id="KW-0449">Lipoprotein</keyword>
<evidence type="ECO:0000313" key="15">
    <source>
        <dbReference type="Proteomes" id="UP001178461"/>
    </source>
</evidence>
<evidence type="ECO:0000256" key="11">
    <source>
        <dbReference type="ARBA" id="ARBA00029446"/>
    </source>
</evidence>